<dbReference type="EMBL" id="JAIVFP010000001">
    <property type="protein sequence ID" value="MCI4684180.1"/>
    <property type="molecule type" value="Genomic_DNA"/>
</dbReference>
<dbReference type="InterPro" id="IPR029044">
    <property type="entry name" value="Nucleotide-diphossugar_trans"/>
</dbReference>
<organism evidence="10 11">
    <name type="scientific">Candidatus Rhodoblastus alkanivorans</name>
    <dbReference type="NCBI Taxonomy" id="2954117"/>
    <lineage>
        <taxon>Bacteria</taxon>
        <taxon>Pseudomonadati</taxon>
        <taxon>Pseudomonadota</taxon>
        <taxon>Alphaproteobacteria</taxon>
        <taxon>Hyphomicrobiales</taxon>
        <taxon>Rhodoblastaceae</taxon>
        <taxon>Rhodoblastus</taxon>
    </lineage>
</organism>
<evidence type="ECO:0000256" key="2">
    <source>
        <dbReference type="ARBA" id="ARBA00004760"/>
    </source>
</evidence>
<keyword evidence="6 9" id="KW-0812">Transmembrane</keyword>
<dbReference type="PANTHER" id="PTHR12726">
    <property type="entry name" value="CERAMIDE GLUCOSYLTRANSFERASE"/>
    <property type="match status" value="1"/>
</dbReference>
<keyword evidence="8 9" id="KW-0472">Membrane</keyword>
<sequence length="409" mass="43838">MDHGWLDTIAKAFLAAPVAAALSVLALAAILYTFLALASLRRFPRPAKAPAPTSPGVTVLKPLYGAEVGLYEHLLSFCRQTYAGPVQILLGVHEAKDPAAVAARRIVALARAGLIEGAPSQLSVELVVDPTIHGTNGKVSNLINLSRRIEHPLVVLADSDIAVEPDYLDRLAAALQRPDVGIVTCLYRGRPLAGFWSRLGAMGVDYGFLPNALTGVALNMARPCVGATIALRRCTLEDIGGFERIKDQLADDYVLGEAVRENGLQVAVADFVVGHAHAERGFGEVWRRDLRWGRTIRSLDPLGYIGLAVSFPVAWALLALVVSGFAPALVALVGTAVLARMVLQVEIDRRFPGHDHALWLGPVRDLFSFAIFVVSFLPGQVHWRGRDYALGDDGSMAPTDVEGAEAEVA</sequence>
<evidence type="ECO:0000256" key="1">
    <source>
        <dbReference type="ARBA" id="ARBA00004141"/>
    </source>
</evidence>
<evidence type="ECO:0000256" key="6">
    <source>
        <dbReference type="ARBA" id="ARBA00022692"/>
    </source>
</evidence>
<feature type="transmembrane region" description="Helical" evidence="9">
    <location>
        <begin position="12"/>
        <end position="38"/>
    </location>
</feature>
<dbReference type="Proteomes" id="UP001139104">
    <property type="component" value="Unassembled WGS sequence"/>
</dbReference>
<keyword evidence="4" id="KW-0328">Glycosyltransferase</keyword>
<dbReference type="PANTHER" id="PTHR12726:SF0">
    <property type="entry name" value="CERAMIDE GLUCOSYLTRANSFERASE"/>
    <property type="match status" value="1"/>
</dbReference>
<evidence type="ECO:0000256" key="9">
    <source>
        <dbReference type="SAM" id="Phobius"/>
    </source>
</evidence>
<dbReference type="Gene3D" id="3.90.550.10">
    <property type="entry name" value="Spore Coat Polysaccharide Biosynthesis Protein SpsA, Chain A"/>
    <property type="match status" value="1"/>
</dbReference>
<dbReference type="SUPFAM" id="SSF53448">
    <property type="entry name" value="Nucleotide-diphospho-sugar transferases"/>
    <property type="match status" value="1"/>
</dbReference>
<feature type="transmembrane region" description="Helical" evidence="9">
    <location>
        <begin position="301"/>
        <end position="322"/>
    </location>
</feature>
<dbReference type="InterPro" id="IPR017835">
    <property type="entry name" value="Hopen-assoc_HpnI"/>
</dbReference>
<protein>
    <submittedName>
        <fullName evidence="10">Bacteriohopanetetrol glucosamine biosynthesis glycosyltransferase HpnI</fullName>
    </submittedName>
</protein>
<name>A0ABS9ZA02_9HYPH</name>
<comment type="caution">
    <text evidence="10">The sequence shown here is derived from an EMBL/GenBank/DDBJ whole genome shotgun (WGS) entry which is preliminary data.</text>
</comment>
<comment type="subcellular location">
    <subcellularLocation>
        <location evidence="1">Membrane</location>
        <topology evidence="1">Multi-pass membrane protein</topology>
    </subcellularLocation>
</comment>
<evidence type="ECO:0000256" key="4">
    <source>
        <dbReference type="ARBA" id="ARBA00022676"/>
    </source>
</evidence>
<evidence type="ECO:0000256" key="3">
    <source>
        <dbReference type="ARBA" id="ARBA00004991"/>
    </source>
</evidence>
<gene>
    <name evidence="10" type="primary">hpnI</name>
    <name evidence="10" type="ORF">K2U94_15660</name>
</gene>
<evidence type="ECO:0000256" key="8">
    <source>
        <dbReference type="ARBA" id="ARBA00023136"/>
    </source>
</evidence>
<evidence type="ECO:0000313" key="10">
    <source>
        <dbReference type="EMBL" id="MCI4684180.1"/>
    </source>
</evidence>
<accession>A0ABS9ZA02</accession>
<proteinExistence type="predicted"/>
<dbReference type="Pfam" id="PF13506">
    <property type="entry name" value="Glyco_transf_21"/>
    <property type="match status" value="1"/>
</dbReference>
<reference evidence="10" key="1">
    <citation type="journal article" date="2022" name="ISME J.">
        <title>Identification of active gaseous-alkane degraders at natural gas seeps.</title>
        <authorList>
            <person name="Farhan Ul Haque M."/>
            <person name="Hernandez M."/>
            <person name="Crombie A.T."/>
            <person name="Murrell J.C."/>
        </authorList>
    </citation>
    <scope>NUCLEOTIDE SEQUENCE</scope>
    <source>
        <strain evidence="10">PC2</strain>
    </source>
</reference>
<dbReference type="NCBIfam" id="TIGR03472">
    <property type="entry name" value="HpnI"/>
    <property type="match status" value="1"/>
</dbReference>
<dbReference type="InterPro" id="IPR025993">
    <property type="entry name" value="Ceramide_glucosylTrfase"/>
</dbReference>
<keyword evidence="7 9" id="KW-1133">Transmembrane helix</keyword>
<comment type="pathway">
    <text evidence="2">Lipid metabolism; sphingolipid metabolism.</text>
</comment>
<evidence type="ECO:0000256" key="5">
    <source>
        <dbReference type="ARBA" id="ARBA00022679"/>
    </source>
</evidence>
<dbReference type="RefSeq" id="WP_243068088.1">
    <property type="nucleotide sequence ID" value="NZ_JAIVFK010000015.1"/>
</dbReference>
<keyword evidence="5" id="KW-0808">Transferase</keyword>
<evidence type="ECO:0000313" key="11">
    <source>
        <dbReference type="Proteomes" id="UP001139104"/>
    </source>
</evidence>
<comment type="pathway">
    <text evidence="3">Sphingolipid metabolism.</text>
</comment>
<keyword evidence="11" id="KW-1185">Reference proteome</keyword>
<evidence type="ECO:0000256" key="7">
    <source>
        <dbReference type="ARBA" id="ARBA00022989"/>
    </source>
</evidence>